<feature type="transmembrane region" description="Helical" evidence="3">
    <location>
        <begin position="128"/>
        <end position="149"/>
    </location>
</feature>
<dbReference type="AlphaFoldDB" id="A0A936NFF9"/>
<evidence type="ECO:0000256" key="3">
    <source>
        <dbReference type="SAM" id="Phobius"/>
    </source>
</evidence>
<reference evidence="4 5" key="1">
    <citation type="submission" date="2020-10" db="EMBL/GenBank/DDBJ databases">
        <title>Connecting structure to function with the recovery of over 1000 high-quality activated sludge metagenome-assembled genomes encoding full-length rRNA genes using long-read sequencing.</title>
        <authorList>
            <person name="Singleton C.M."/>
            <person name="Petriglieri F."/>
            <person name="Kristensen J.M."/>
            <person name="Kirkegaard R.H."/>
            <person name="Michaelsen T.Y."/>
            <person name="Andersen M.H."/>
            <person name="Karst S.M."/>
            <person name="Dueholm M.S."/>
            <person name="Nielsen P.H."/>
            <person name="Albertsen M."/>
        </authorList>
    </citation>
    <scope>NUCLEOTIDE SEQUENCE [LARGE SCALE GENOMIC DNA]</scope>
    <source>
        <strain evidence="4">Lyne_18-Q3-R50-59_MAXAC.006</strain>
    </source>
</reference>
<protein>
    <submittedName>
        <fullName evidence="4">CDP-alcohol phosphatidyltransferase family protein</fullName>
    </submittedName>
</protein>
<dbReference type="InterPro" id="IPR048254">
    <property type="entry name" value="CDP_ALCOHOL_P_TRANSF_CS"/>
</dbReference>
<accession>A0A936NFF9</accession>
<keyword evidence="1 2" id="KW-0808">Transferase</keyword>
<name>A0A936NFF9_9ACTN</name>
<organism evidence="4 5">
    <name type="scientific">Candidatus Neomicrothrix subdominans</name>
    <dbReference type="NCBI Taxonomy" id="2954438"/>
    <lineage>
        <taxon>Bacteria</taxon>
        <taxon>Bacillati</taxon>
        <taxon>Actinomycetota</taxon>
        <taxon>Acidimicrobiia</taxon>
        <taxon>Acidimicrobiales</taxon>
        <taxon>Microthrixaceae</taxon>
        <taxon>Candidatus Neomicrothrix</taxon>
    </lineage>
</organism>
<keyword evidence="3" id="KW-0472">Membrane</keyword>
<dbReference type="InterPro" id="IPR043130">
    <property type="entry name" value="CDP-OH_PTrfase_TM_dom"/>
</dbReference>
<proteinExistence type="inferred from homology"/>
<dbReference type="GO" id="GO:0016780">
    <property type="term" value="F:phosphotransferase activity, for other substituted phosphate groups"/>
    <property type="evidence" value="ECO:0007669"/>
    <property type="project" value="InterPro"/>
</dbReference>
<dbReference type="Gene3D" id="1.20.120.1760">
    <property type="match status" value="1"/>
</dbReference>
<dbReference type="Pfam" id="PF01066">
    <property type="entry name" value="CDP-OH_P_transf"/>
    <property type="match status" value="1"/>
</dbReference>
<comment type="similarity">
    <text evidence="2">Belongs to the CDP-alcohol phosphatidyltransferase class-I family.</text>
</comment>
<evidence type="ECO:0000256" key="1">
    <source>
        <dbReference type="ARBA" id="ARBA00022679"/>
    </source>
</evidence>
<dbReference type="InterPro" id="IPR000462">
    <property type="entry name" value="CDP-OH_P_trans"/>
</dbReference>
<keyword evidence="3" id="KW-1133">Transmembrane helix</keyword>
<gene>
    <name evidence="4" type="ORF">IPN02_14495</name>
</gene>
<sequence>MIIGSENWFDAIVRRLSGPVAAYLAQKRIVTADRISLLGLFLGGLASPALVLGDQWLLATISFLLGDFADYVDGDVARAQGTASNRGDILDGIIDRYVDASILMAMTLNASGLVGGSASSPVFGAGSWLTVAVGLIAIFGAIMPSYVRAVASANGITTPESIGGRGTRNAIIVIGLALGLPAQGLLLVAFAGNGAALHRLYVALWSSEGQDSEVAP</sequence>
<dbReference type="GO" id="GO:0016020">
    <property type="term" value="C:membrane"/>
    <property type="evidence" value="ECO:0007669"/>
    <property type="project" value="InterPro"/>
</dbReference>
<dbReference type="GO" id="GO:0008654">
    <property type="term" value="P:phospholipid biosynthetic process"/>
    <property type="evidence" value="ECO:0007669"/>
    <property type="project" value="InterPro"/>
</dbReference>
<evidence type="ECO:0000313" key="5">
    <source>
        <dbReference type="Proteomes" id="UP000727993"/>
    </source>
</evidence>
<dbReference type="EMBL" id="JADJZA010000008">
    <property type="protein sequence ID" value="MBK9298011.1"/>
    <property type="molecule type" value="Genomic_DNA"/>
</dbReference>
<dbReference type="PROSITE" id="PS00379">
    <property type="entry name" value="CDP_ALCOHOL_P_TRANSF"/>
    <property type="match status" value="1"/>
</dbReference>
<evidence type="ECO:0000256" key="2">
    <source>
        <dbReference type="RuleBase" id="RU003750"/>
    </source>
</evidence>
<keyword evidence="3" id="KW-0812">Transmembrane</keyword>
<comment type="caution">
    <text evidence="4">The sequence shown here is derived from an EMBL/GenBank/DDBJ whole genome shotgun (WGS) entry which is preliminary data.</text>
</comment>
<evidence type="ECO:0000313" key="4">
    <source>
        <dbReference type="EMBL" id="MBK9298011.1"/>
    </source>
</evidence>
<feature type="transmembrane region" description="Helical" evidence="3">
    <location>
        <begin position="170"/>
        <end position="191"/>
    </location>
</feature>
<dbReference type="Proteomes" id="UP000727993">
    <property type="component" value="Unassembled WGS sequence"/>
</dbReference>
<feature type="transmembrane region" description="Helical" evidence="3">
    <location>
        <begin position="37"/>
        <end position="58"/>
    </location>
</feature>